<dbReference type="GO" id="GO:0000978">
    <property type="term" value="F:RNA polymerase II cis-regulatory region sequence-specific DNA binding"/>
    <property type="evidence" value="ECO:0007669"/>
    <property type="project" value="TreeGrafter"/>
</dbReference>
<feature type="compositionally biased region" description="Polar residues" evidence="9">
    <location>
        <begin position="143"/>
        <end position="152"/>
    </location>
</feature>
<dbReference type="InterPro" id="IPR013087">
    <property type="entry name" value="Znf_C2H2_type"/>
</dbReference>
<dbReference type="SUPFAM" id="SSF49854">
    <property type="entry name" value="Spermadhesin, CUB domain"/>
    <property type="match status" value="1"/>
</dbReference>
<reference evidence="13" key="1">
    <citation type="submission" date="2022-12" db="EMBL/GenBank/DDBJ databases">
        <title>Genome assemblies of Blomia tropicalis.</title>
        <authorList>
            <person name="Cui Y."/>
        </authorList>
    </citation>
    <scope>NUCLEOTIDE SEQUENCE</scope>
    <source>
        <tissue evidence="13">Adult mites</tissue>
    </source>
</reference>
<dbReference type="InterPro" id="IPR036236">
    <property type="entry name" value="Znf_C2H2_sf"/>
</dbReference>
<keyword evidence="8" id="KW-0768">Sushi</keyword>
<dbReference type="Pfam" id="PF00431">
    <property type="entry name" value="CUB"/>
    <property type="match status" value="1"/>
</dbReference>
<dbReference type="InterPro" id="IPR043159">
    <property type="entry name" value="Lectin_gal-bd_sf"/>
</dbReference>
<comment type="caution">
    <text evidence="13">The sequence shown here is derived from an EMBL/GenBank/DDBJ whole genome shotgun (WGS) entry which is preliminary data.</text>
</comment>
<dbReference type="InterPro" id="IPR035914">
    <property type="entry name" value="Sperma_CUB_dom_sf"/>
</dbReference>
<sequence>MDETKSESIETLYQLYRNTYETLKQVLPFCETKLNSEKMLQLQESISYIDNNILQLNIHYENLNSTHVFPLNEHSNINSLCQTVETNYDLDCLTELNNCLTEIDMIDNGQYSEDYLLSIDNTDDLFELIQSSENIDQSDHQNLDLNSTSTDQQRYHQENKKRTNYNRKKMKKNNSITQGQSRIRSNEIRIWYRCAWDGCSFGSYYNGVVKRHSMKRHSGKIKIDKLSNSAMHRFRCDWPGCDVSLVAYHKLVEHKRKHTGEKPFQCKWNSCNYATARLYNSQGLTLQKCIPKADMENITIKCSPGEIIAIQAAFFTSSGVDQCPFSLPARSNNDQPNNVTSNEIDDDDHRQFYNGKRSCTDDLRMTLNSRCSGREKCSVNVRKEHIHQCNGFDGWISLKYTCVSASKLHSYCDLDLNGNYGFVSNPGYPEYYPPYVCKWRIRGFPGQKVQIKVLDLSTKEPRYTKRKKMPAYECIDSLSIIEDNAKVATLCGEVKSNLIEYRSKTDHVVVQFLANHFSPTRGVLFKYTLVNCPTLKAPSNGHMFRNGSFAYYNCHFDFVFEDTGMPTRTLECEYDTYWNGSVTHCVPKENVTVMAYALTHAGENNDHVEVTALQTLDQPIIAKRFSKAGLFTPFVCQISETNLKSDGRLNNDDA</sequence>
<dbReference type="InterPro" id="IPR000859">
    <property type="entry name" value="CUB_dom"/>
</dbReference>
<dbReference type="CDD" id="cd22823">
    <property type="entry name" value="Gal_Rha_Lectin"/>
    <property type="match status" value="1"/>
</dbReference>
<dbReference type="SUPFAM" id="SSF57667">
    <property type="entry name" value="beta-beta-alpha zinc fingers"/>
    <property type="match status" value="1"/>
</dbReference>
<dbReference type="PROSITE" id="PS50923">
    <property type="entry name" value="SUSHI"/>
    <property type="match status" value="1"/>
</dbReference>
<evidence type="ECO:0000256" key="8">
    <source>
        <dbReference type="PROSITE-ProRule" id="PRU00302"/>
    </source>
</evidence>
<keyword evidence="1" id="KW-0479">Metal-binding</keyword>
<dbReference type="PANTHER" id="PTHR19818:SF139">
    <property type="entry name" value="PAIR-RULE PROTEIN ODD-PAIRED"/>
    <property type="match status" value="1"/>
</dbReference>
<dbReference type="Gene3D" id="3.30.160.60">
    <property type="entry name" value="Classic Zinc Finger"/>
    <property type="match status" value="1"/>
</dbReference>
<evidence type="ECO:0000256" key="6">
    <source>
        <dbReference type="PROSITE-ProRule" id="PRU00042"/>
    </source>
</evidence>
<evidence type="ECO:0000256" key="2">
    <source>
        <dbReference type="ARBA" id="ARBA00022737"/>
    </source>
</evidence>
<dbReference type="PROSITE" id="PS01180">
    <property type="entry name" value="CUB"/>
    <property type="match status" value="1"/>
</dbReference>
<name>A0A9Q0M147_BLOTA</name>
<keyword evidence="2" id="KW-0677">Repeat</keyword>
<keyword evidence="4" id="KW-0862">Zinc</keyword>
<gene>
    <name evidence="13" type="ORF">RDWZM_008507</name>
</gene>
<evidence type="ECO:0000256" key="3">
    <source>
        <dbReference type="ARBA" id="ARBA00022771"/>
    </source>
</evidence>
<keyword evidence="5 7" id="KW-1015">Disulfide bond</keyword>
<organism evidence="13 14">
    <name type="scientific">Blomia tropicalis</name>
    <name type="common">Mite</name>
    <dbReference type="NCBI Taxonomy" id="40697"/>
    <lineage>
        <taxon>Eukaryota</taxon>
        <taxon>Metazoa</taxon>
        <taxon>Ecdysozoa</taxon>
        <taxon>Arthropoda</taxon>
        <taxon>Chelicerata</taxon>
        <taxon>Arachnida</taxon>
        <taxon>Acari</taxon>
        <taxon>Acariformes</taxon>
        <taxon>Sarcoptiformes</taxon>
        <taxon>Astigmata</taxon>
        <taxon>Glycyphagoidea</taxon>
        <taxon>Echimyopodidae</taxon>
        <taxon>Blomia</taxon>
    </lineage>
</organism>
<proteinExistence type="predicted"/>
<keyword evidence="14" id="KW-1185">Reference proteome</keyword>
<accession>A0A9Q0M147</accession>
<dbReference type="GO" id="GO:0008270">
    <property type="term" value="F:zinc ion binding"/>
    <property type="evidence" value="ECO:0007669"/>
    <property type="project" value="UniProtKB-KW"/>
</dbReference>
<feature type="domain" description="CUB" evidence="10">
    <location>
        <begin position="412"/>
        <end position="530"/>
    </location>
</feature>
<dbReference type="GO" id="GO:0000981">
    <property type="term" value="F:DNA-binding transcription factor activity, RNA polymerase II-specific"/>
    <property type="evidence" value="ECO:0007669"/>
    <property type="project" value="TreeGrafter"/>
</dbReference>
<dbReference type="Proteomes" id="UP001142055">
    <property type="component" value="Chromosome 3"/>
</dbReference>
<evidence type="ECO:0000313" key="14">
    <source>
        <dbReference type="Proteomes" id="UP001142055"/>
    </source>
</evidence>
<dbReference type="GO" id="GO:0005634">
    <property type="term" value="C:nucleus"/>
    <property type="evidence" value="ECO:0007669"/>
    <property type="project" value="UniProtKB-ARBA"/>
</dbReference>
<dbReference type="SMART" id="SM00042">
    <property type="entry name" value="CUB"/>
    <property type="match status" value="1"/>
</dbReference>
<feature type="domain" description="Sushi" evidence="12">
    <location>
        <begin position="530"/>
        <end position="587"/>
    </location>
</feature>
<dbReference type="AlphaFoldDB" id="A0A9Q0M147"/>
<protein>
    <submittedName>
        <fullName evidence="13">Uncharacterized protein</fullName>
    </submittedName>
</protein>
<dbReference type="PANTHER" id="PTHR19818">
    <property type="entry name" value="ZINC FINGER PROTEIN ZIC AND GLI"/>
    <property type="match status" value="1"/>
</dbReference>
<evidence type="ECO:0000256" key="9">
    <source>
        <dbReference type="SAM" id="MobiDB-lite"/>
    </source>
</evidence>
<dbReference type="SMART" id="SM00355">
    <property type="entry name" value="ZnF_C2H2"/>
    <property type="match status" value="2"/>
</dbReference>
<evidence type="ECO:0000256" key="4">
    <source>
        <dbReference type="ARBA" id="ARBA00022833"/>
    </source>
</evidence>
<dbReference type="PROSITE" id="PS50157">
    <property type="entry name" value="ZINC_FINGER_C2H2_2"/>
    <property type="match status" value="1"/>
</dbReference>
<dbReference type="InterPro" id="IPR035976">
    <property type="entry name" value="Sushi/SCR/CCP_sf"/>
</dbReference>
<feature type="disulfide bond" evidence="7">
    <location>
        <begin position="474"/>
        <end position="491"/>
    </location>
</feature>
<evidence type="ECO:0000256" key="5">
    <source>
        <dbReference type="ARBA" id="ARBA00023157"/>
    </source>
</evidence>
<dbReference type="SUPFAM" id="SSF57535">
    <property type="entry name" value="Complement control module/SCR domain"/>
    <property type="match status" value="1"/>
</dbReference>
<dbReference type="InterPro" id="IPR000436">
    <property type="entry name" value="Sushi_SCR_CCP_dom"/>
</dbReference>
<evidence type="ECO:0000256" key="7">
    <source>
        <dbReference type="PROSITE-ProRule" id="PRU00059"/>
    </source>
</evidence>
<keyword evidence="3 6" id="KW-0863">Zinc-finger</keyword>
<dbReference type="EMBL" id="JAPWDV010000003">
    <property type="protein sequence ID" value="KAJ6217350.1"/>
    <property type="molecule type" value="Genomic_DNA"/>
</dbReference>
<feature type="domain" description="C2H2-type" evidence="11">
    <location>
        <begin position="234"/>
        <end position="263"/>
    </location>
</feature>
<dbReference type="Gene3D" id="2.60.120.290">
    <property type="entry name" value="Spermadhesin, CUB domain"/>
    <property type="match status" value="1"/>
</dbReference>
<dbReference type="GO" id="GO:0045944">
    <property type="term" value="P:positive regulation of transcription by RNA polymerase II"/>
    <property type="evidence" value="ECO:0007669"/>
    <property type="project" value="UniProtKB-ARBA"/>
</dbReference>
<dbReference type="PROSITE" id="PS00028">
    <property type="entry name" value="ZINC_FINGER_C2H2_1"/>
    <property type="match status" value="1"/>
</dbReference>
<evidence type="ECO:0000313" key="13">
    <source>
        <dbReference type="EMBL" id="KAJ6217350.1"/>
    </source>
</evidence>
<evidence type="ECO:0000259" key="11">
    <source>
        <dbReference type="PROSITE" id="PS50157"/>
    </source>
</evidence>
<dbReference type="Gene3D" id="2.60.120.740">
    <property type="match status" value="1"/>
</dbReference>
<evidence type="ECO:0000259" key="12">
    <source>
        <dbReference type="PROSITE" id="PS50923"/>
    </source>
</evidence>
<evidence type="ECO:0000256" key="1">
    <source>
        <dbReference type="ARBA" id="ARBA00022723"/>
    </source>
</evidence>
<dbReference type="InterPro" id="IPR050329">
    <property type="entry name" value="GLI_C2H2-zinc-finger"/>
</dbReference>
<evidence type="ECO:0000259" key="10">
    <source>
        <dbReference type="PROSITE" id="PS01180"/>
    </source>
</evidence>
<comment type="caution">
    <text evidence="8">Lacks conserved residue(s) required for the propagation of feature annotation.</text>
</comment>
<feature type="region of interest" description="Disordered" evidence="9">
    <location>
        <begin position="137"/>
        <end position="160"/>
    </location>
</feature>